<dbReference type="Gene3D" id="2.160.20.10">
    <property type="entry name" value="Single-stranded right-handed beta-helix, Pectin lyase-like"/>
    <property type="match status" value="1"/>
</dbReference>
<feature type="domain" description="Right handed beta helix" evidence="3">
    <location>
        <begin position="151"/>
        <end position="282"/>
    </location>
</feature>
<gene>
    <name evidence="4" type="ORF">ACFOYY_02875</name>
</gene>
<dbReference type="InterPro" id="IPR012334">
    <property type="entry name" value="Pectin_lyas_fold"/>
</dbReference>
<proteinExistence type="predicted"/>
<organism evidence="4 5">
    <name type="scientific">Streptosporangium jomthongense</name>
    <dbReference type="NCBI Taxonomy" id="1193683"/>
    <lineage>
        <taxon>Bacteria</taxon>
        <taxon>Bacillati</taxon>
        <taxon>Actinomycetota</taxon>
        <taxon>Actinomycetes</taxon>
        <taxon>Streptosporangiales</taxon>
        <taxon>Streptosporangiaceae</taxon>
        <taxon>Streptosporangium</taxon>
    </lineage>
</organism>
<dbReference type="RefSeq" id="WP_386187511.1">
    <property type="nucleotide sequence ID" value="NZ_JBHSBC010000001.1"/>
</dbReference>
<accession>A0ABV8ERS3</accession>
<dbReference type="PROSITE" id="PS51257">
    <property type="entry name" value="PROKAR_LIPOPROTEIN"/>
    <property type="match status" value="1"/>
</dbReference>
<feature type="chain" id="PRO_5046831149" evidence="2">
    <location>
        <begin position="37"/>
        <end position="374"/>
    </location>
</feature>
<dbReference type="SUPFAM" id="SSF51126">
    <property type="entry name" value="Pectin lyase-like"/>
    <property type="match status" value="1"/>
</dbReference>
<evidence type="ECO:0000313" key="4">
    <source>
        <dbReference type="EMBL" id="MFC3979047.1"/>
    </source>
</evidence>
<dbReference type="EMBL" id="JBHSBC010000001">
    <property type="protein sequence ID" value="MFC3979047.1"/>
    <property type="molecule type" value="Genomic_DNA"/>
</dbReference>
<evidence type="ECO:0000259" key="3">
    <source>
        <dbReference type="Pfam" id="PF13229"/>
    </source>
</evidence>
<feature type="signal peptide" evidence="2">
    <location>
        <begin position="1"/>
        <end position="36"/>
    </location>
</feature>
<keyword evidence="5" id="KW-1185">Reference proteome</keyword>
<feature type="region of interest" description="Disordered" evidence="1">
    <location>
        <begin position="355"/>
        <end position="374"/>
    </location>
</feature>
<dbReference type="Proteomes" id="UP001595698">
    <property type="component" value="Unassembled WGS sequence"/>
</dbReference>
<reference evidence="5" key="1">
    <citation type="journal article" date="2019" name="Int. J. Syst. Evol. Microbiol.">
        <title>The Global Catalogue of Microorganisms (GCM) 10K type strain sequencing project: providing services to taxonomists for standard genome sequencing and annotation.</title>
        <authorList>
            <consortium name="The Broad Institute Genomics Platform"/>
            <consortium name="The Broad Institute Genome Sequencing Center for Infectious Disease"/>
            <person name="Wu L."/>
            <person name="Ma J."/>
        </authorList>
    </citation>
    <scope>NUCLEOTIDE SEQUENCE [LARGE SCALE GENOMIC DNA]</scope>
    <source>
        <strain evidence="5">TBRC 7912</strain>
    </source>
</reference>
<evidence type="ECO:0000313" key="5">
    <source>
        <dbReference type="Proteomes" id="UP001595698"/>
    </source>
</evidence>
<keyword evidence="2" id="KW-0732">Signal</keyword>
<sequence>MDHGRKTKGILSGSGTLLACALLVAGVGAVPAQASAAAVNCGDTLTADAALTADLVCAGGGLTIATDGVTLDLGGHVLTATGLTLRASGVTVKNGKIVGTGGEAVTVQPGTTGGTVEATLSDVQVTAGATRVQDATLTVAGSNPALCLLTGLTVLKSTATVEQCVVHGEVSVQDSPEVTVASSTLSEGRLTTARSGGVYNGTVFDNFPVTVAADAGEDVFQDNLFRNADTALEVKGGQRTTFDGNVFMNNSVGLLSTGGFALTTVKNNVFHSNKTVGLLVNQNLAGVNPDPVADNIFFANGMTPRKLTDLGGNTVRGGLHLFTGTLTQAALTVARNGGLANGGFLIWARPGSVTDGGGNRGPCGPKPKSGLTCA</sequence>
<protein>
    <submittedName>
        <fullName evidence="4">Right-handed parallel beta-helix repeat-containing protein</fullName>
    </submittedName>
</protein>
<evidence type="ECO:0000256" key="2">
    <source>
        <dbReference type="SAM" id="SignalP"/>
    </source>
</evidence>
<dbReference type="Pfam" id="PF13229">
    <property type="entry name" value="Beta_helix"/>
    <property type="match status" value="1"/>
</dbReference>
<dbReference type="InterPro" id="IPR011050">
    <property type="entry name" value="Pectin_lyase_fold/virulence"/>
</dbReference>
<dbReference type="InterPro" id="IPR039448">
    <property type="entry name" value="Beta_helix"/>
</dbReference>
<comment type="caution">
    <text evidence="4">The sequence shown here is derived from an EMBL/GenBank/DDBJ whole genome shotgun (WGS) entry which is preliminary data.</text>
</comment>
<evidence type="ECO:0000256" key="1">
    <source>
        <dbReference type="SAM" id="MobiDB-lite"/>
    </source>
</evidence>
<name>A0ABV8ERS3_9ACTN</name>